<keyword evidence="6" id="KW-0812">Transmembrane</keyword>
<name>A0AAQ0R715_9LACT</name>
<accession>A0AAQ0R715</accession>
<reference evidence="8 9" key="1">
    <citation type="submission" date="2017-04" db="EMBL/GenBank/DDBJ databases">
        <title>Kefir bacterial isolates.</title>
        <authorList>
            <person name="Kim Y."/>
            <person name="Blasche S."/>
            <person name="Patil K.R."/>
        </authorList>
    </citation>
    <scope>NUCLEOTIDE SEQUENCE [LARGE SCALE GENOMIC DNA]</scope>
    <source>
        <strain evidence="8 9">OG2</strain>
    </source>
</reference>
<feature type="transmembrane region" description="Helical" evidence="6">
    <location>
        <begin position="175"/>
        <end position="194"/>
    </location>
</feature>
<gene>
    <name evidence="8" type="ORF">B8W88_01040</name>
</gene>
<keyword evidence="4" id="KW-0572">Peptidoglycan-anchor</keyword>
<dbReference type="Proteomes" id="UP000215635">
    <property type="component" value="Unassembled WGS sequence"/>
</dbReference>
<dbReference type="AlphaFoldDB" id="A0AAQ0R715"/>
<evidence type="ECO:0000256" key="5">
    <source>
        <dbReference type="SAM" id="MobiDB-lite"/>
    </source>
</evidence>
<evidence type="ECO:0000313" key="9">
    <source>
        <dbReference type="Proteomes" id="UP000215635"/>
    </source>
</evidence>
<evidence type="ECO:0000256" key="6">
    <source>
        <dbReference type="SAM" id="Phobius"/>
    </source>
</evidence>
<dbReference type="Pfam" id="PF00746">
    <property type="entry name" value="Gram_pos_anchor"/>
    <property type="match status" value="1"/>
</dbReference>
<feature type="compositionally biased region" description="Polar residues" evidence="5">
    <location>
        <begin position="75"/>
        <end position="88"/>
    </location>
</feature>
<organism evidence="8 9">
    <name type="scientific">Lactococcus lactis</name>
    <dbReference type="NCBI Taxonomy" id="1358"/>
    <lineage>
        <taxon>Bacteria</taxon>
        <taxon>Bacillati</taxon>
        <taxon>Bacillota</taxon>
        <taxon>Bacilli</taxon>
        <taxon>Lactobacillales</taxon>
        <taxon>Streptococcaceae</taxon>
        <taxon>Lactococcus</taxon>
    </lineage>
</organism>
<feature type="compositionally biased region" description="Pro residues" evidence="5">
    <location>
        <begin position="95"/>
        <end position="110"/>
    </location>
</feature>
<evidence type="ECO:0000256" key="2">
    <source>
        <dbReference type="ARBA" id="ARBA00022525"/>
    </source>
</evidence>
<feature type="domain" description="Gram-positive cocci surface proteins LPxTG" evidence="7">
    <location>
        <begin position="164"/>
        <end position="199"/>
    </location>
</feature>
<keyword evidence="6" id="KW-1133">Transmembrane helix</keyword>
<comment type="caution">
    <text evidence="8">The sequence shown here is derived from an EMBL/GenBank/DDBJ whole genome shotgun (WGS) entry which is preliminary data.</text>
</comment>
<dbReference type="InterPro" id="IPR019931">
    <property type="entry name" value="LPXTG_anchor"/>
</dbReference>
<feature type="region of interest" description="Disordered" evidence="5">
    <location>
        <begin position="75"/>
        <end position="138"/>
    </location>
</feature>
<dbReference type="RefSeq" id="WP_023164153.1">
    <property type="nucleotide sequence ID" value="NZ_CP120842.1"/>
</dbReference>
<keyword evidence="3" id="KW-0732">Signal</keyword>
<evidence type="ECO:0000259" key="7">
    <source>
        <dbReference type="Pfam" id="PF00746"/>
    </source>
</evidence>
<keyword evidence="2" id="KW-0964">Secreted</keyword>
<evidence type="ECO:0000256" key="1">
    <source>
        <dbReference type="ARBA" id="ARBA00022512"/>
    </source>
</evidence>
<sequence length="205" mass="22358">MHDKYGNLVSPDQYTVTITDVDATHKLVTITFASSFVLSDRFYNNTLTVSIPTHSTWAIAGLGPDYDNTAYTITTSPKGKTKQPTNTVHVRPVLPNTPPTVPPVAPPETPNIPEKPNLPNSPRIPQVPKVPNQPMIPRKPTLSLTSSRLKIPEPLKYVPVGKILPHTGDNSDSSLTIYGGAALIGFIGLEIYSLKRRKKSTVKKS</sequence>
<keyword evidence="1" id="KW-0134">Cell wall</keyword>
<evidence type="ECO:0000313" key="8">
    <source>
        <dbReference type="EMBL" id="PAK90369.1"/>
    </source>
</evidence>
<evidence type="ECO:0000256" key="3">
    <source>
        <dbReference type="ARBA" id="ARBA00022729"/>
    </source>
</evidence>
<dbReference type="EMBL" id="NCWV01000001">
    <property type="protein sequence ID" value="PAK90369.1"/>
    <property type="molecule type" value="Genomic_DNA"/>
</dbReference>
<dbReference type="NCBIfam" id="TIGR01167">
    <property type="entry name" value="LPXTG_anchor"/>
    <property type="match status" value="1"/>
</dbReference>
<protein>
    <recommendedName>
        <fullName evidence="7">Gram-positive cocci surface proteins LPxTG domain-containing protein</fullName>
    </recommendedName>
</protein>
<proteinExistence type="predicted"/>
<evidence type="ECO:0000256" key="4">
    <source>
        <dbReference type="ARBA" id="ARBA00023088"/>
    </source>
</evidence>
<keyword evidence="6" id="KW-0472">Membrane</keyword>